<dbReference type="Gene3D" id="3.40.50.150">
    <property type="entry name" value="Vaccinia Virus protein VP39"/>
    <property type="match status" value="1"/>
</dbReference>
<dbReference type="EMBL" id="MFDO01000018">
    <property type="protein sequence ID" value="OGE65429.1"/>
    <property type="molecule type" value="Genomic_DNA"/>
</dbReference>
<feature type="domain" description="Methyltransferase type 11" evidence="1">
    <location>
        <begin position="47"/>
        <end position="138"/>
    </location>
</feature>
<dbReference type="SUPFAM" id="SSF53335">
    <property type="entry name" value="S-adenosyl-L-methionine-dependent methyltransferases"/>
    <property type="match status" value="1"/>
</dbReference>
<dbReference type="GO" id="GO:0008757">
    <property type="term" value="F:S-adenosylmethionine-dependent methyltransferase activity"/>
    <property type="evidence" value="ECO:0007669"/>
    <property type="project" value="InterPro"/>
</dbReference>
<reference evidence="2 3" key="1">
    <citation type="journal article" date="2016" name="Nat. Commun.">
        <title>Thousands of microbial genomes shed light on interconnected biogeochemical processes in an aquifer system.</title>
        <authorList>
            <person name="Anantharaman K."/>
            <person name="Brown C.T."/>
            <person name="Hug L.A."/>
            <person name="Sharon I."/>
            <person name="Castelle C.J."/>
            <person name="Probst A.J."/>
            <person name="Thomas B.C."/>
            <person name="Singh A."/>
            <person name="Wilkins M.J."/>
            <person name="Karaoz U."/>
            <person name="Brodie E.L."/>
            <person name="Williams K.H."/>
            <person name="Hubbard S.S."/>
            <person name="Banfield J.F."/>
        </authorList>
    </citation>
    <scope>NUCLEOTIDE SEQUENCE [LARGE SCALE GENOMIC DNA]</scope>
</reference>
<dbReference type="CDD" id="cd02440">
    <property type="entry name" value="AdoMet_MTases"/>
    <property type="match status" value="1"/>
</dbReference>
<name>A0A1F5MJC1_9BACT</name>
<protein>
    <recommendedName>
        <fullName evidence="1">Methyltransferase type 11 domain-containing protein</fullName>
    </recommendedName>
</protein>
<evidence type="ECO:0000313" key="2">
    <source>
        <dbReference type="EMBL" id="OGE65429.1"/>
    </source>
</evidence>
<dbReference type="PANTHER" id="PTHR43591">
    <property type="entry name" value="METHYLTRANSFERASE"/>
    <property type="match status" value="1"/>
</dbReference>
<proteinExistence type="predicted"/>
<accession>A0A1F5MJC1</accession>
<dbReference type="AlphaFoldDB" id="A0A1F5MJC1"/>
<sequence>MKHKEWLAKEVWSKESYYQQSHQGSFDLAHPGMKILRELTSKAKNILDLGCGEGTRLNLVTNKKQSGCGIDLSDKAIKIARERYPDLKFYQGDLETLPFESESFDLLYAAFVLEHLDNPTKVLLEARRVLRQGGYLVLISPNYGSPNRVSPVRNTSRLLKLIRGLLEDILLYVVRLRSLGWRQVTPLANKKIYISDWDTVVEPYIGSLTNYLEYNGFSIICADSCWNEELSNAKILQRIFRKLGELGVYPFWMWGPHLVLVAQKQ</sequence>
<evidence type="ECO:0000259" key="1">
    <source>
        <dbReference type="Pfam" id="PF08241"/>
    </source>
</evidence>
<dbReference type="InterPro" id="IPR029063">
    <property type="entry name" value="SAM-dependent_MTases_sf"/>
</dbReference>
<evidence type="ECO:0000313" key="3">
    <source>
        <dbReference type="Proteomes" id="UP000178017"/>
    </source>
</evidence>
<dbReference type="Proteomes" id="UP000178017">
    <property type="component" value="Unassembled WGS sequence"/>
</dbReference>
<organism evidence="2 3">
    <name type="scientific">Candidatus Daviesbacteria bacterium RIFCSPLOWO2_01_FULL_40_24</name>
    <dbReference type="NCBI Taxonomy" id="1797787"/>
    <lineage>
        <taxon>Bacteria</taxon>
        <taxon>Candidatus Daviesiibacteriota</taxon>
    </lineage>
</organism>
<comment type="caution">
    <text evidence="2">The sequence shown here is derived from an EMBL/GenBank/DDBJ whole genome shotgun (WGS) entry which is preliminary data.</text>
</comment>
<dbReference type="InterPro" id="IPR013216">
    <property type="entry name" value="Methyltransf_11"/>
</dbReference>
<dbReference type="Pfam" id="PF08241">
    <property type="entry name" value="Methyltransf_11"/>
    <property type="match status" value="1"/>
</dbReference>
<gene>
    <name evidence="2" type="ORF">A3B49_00900</name>
</gene>